<evidence type="ECO:0000259" key="1">
    <source>
        <dbReference type="Pfam" id="PF20114"/>
    </source>
</evidence>
<proteinExistence type="predicted"/>
<dbReference type="Pfam" id="PF20114">
    <property type="entry name" value="DUF6504"/>
    <property type="match status" value="1"/>
</dbReference>
<reference evidence="3" key="1">
    <citation type="submission" date="2023-07" db="EMBL/GenBank/DDBJ databases">
        <title>Novel species in the genus Lipingzhangella isolated from Sambhar Salt Lake.</title>
        <authorList>
            <person name="Jiya N."/>
            <person name="Kajale S."/>
            <person name="Sharma A."/>
        </authorList>
    </citation>
    <scope>NUCLEOTIDE SEQUENCE [LARGE SCALE GENOMIC DNA]</scope>
    <source>
        <strain evidence="3">LS1_29</strain>
    </source>
</reference>
<name>A0ABU2HBB7_9ACTN</name>
<evidence type="ECO:0000313" key="3">
    <source>
        <dbReference type="Proteomes" id="UP001250214"/>
    </source>
</evidence>
<evidence type="ECO:0000313" key="2">
    <source>
        <dbReference type="EMBL" id="MDS1271879.1"/>
    </source>
</evidence>
<dbReference type="Proteomes" id="UP001250214">
    <property type="component" value="Unassembled WGS sequence"/>
</dbReference>
<protein>
    <submittedName>
        <fullName evidence="2">DUF6504 family protein</fullName>
    </submittedName>
</protein>
<dbReference type="InterPro" id="IPR045443">
    <property type="entry name" value="DUF6504"/>
</dbReference>
<sequence length="85" mass="9708">MSLLNEHIDVAATMGGHPALFTWRGELYRVRRVIETWETAGETRTGPARGRLVRVASESDTGHASIADLAFDPDRERWMLRRNWS</sequence>
<accession>A0ABU2HBB7</accession>
<organism evidence="2 3">
    <name type="scientific">Lipingzhangella rawalii</name>
    <dbReference type="NCBI Taxonomy" id="2055835"/>
    <lineage>
        <taxon>Bacteria</taxon>
        <taxon>Bacillati</taxon>
        <taxon>Actinomycetota</taxon>
        <taxon>Actinomycetes</taxon>
        <taxon>Streptosporangiales</taxon>
        <taxon>Nocardiopsidaceae</taxon>
        <taxon>Lipingzhangella</taxon>
    </lineage>
</organism>
<dbReference type="RefSeq" id="WP_310913434.1">
    <property type="nucleotide sequence ID" value="NZ_JAVLVT010000008.1"/>
</dbReference>
<feature type="domain" description="DUF6504" evidence="1">
    <location>
        <begin position="10"/>
        <end position="82"/>
    </location>
</feature>
<comment type="caution">
    <text evidence="2">The sequence shown here is derived from an EMBL/GenBank/DDBJ whole genome shotgun (WGS) entry which is preliminary data.</text>
</comment>
<keyword evidence="3" id="KW-1185">Reference proteome</keyword>
<dbReference type="EMBL" id="JAVLVT010000008">
    <property type="protein sequence ID" value="MDS1271879.1"/>
    <property type="molecule type" value="Genomic_DNA"/>
</dbReference>
<gene>
    <name evidence="2" type="ORF">RIF23_16425</name>
</gene>